<keyword evidence="3" id="KW-1185">Reference proteome</keyword>
<protein>
    <submittedName>
        <fullName evidence="2">Methyltransferase domain-containing protein</fullName>
    </submittedName>
</protein>
<dbReference type="OrthoDB" id="3763870at2"/>
<dbReference type="Pfam" id="PF08241">
    <property type="entry name" value="Methyltransf_11"/>
    <property type="match status" value="1"/>
</dbReference>
<feature type="domain" description="Methyltransferase type 11" evidence="1">
    <location>
        <begin position="93"/>
        <end position="188"/>
    </location>
</feature>
<evidence type="ECO:0000313" key="3">
    <source>
        <dbReference type="Proteomes" id="UP000183561"/>
    </source>
</evidence>
<keyword evidence="2" id="KW-0489">Methyltransferase</keyword>
<dbReference type="InterPro" id="IPR029063">
    <property type="entry name" value="SAM-dependent_MTases_sf"/>
</dbReference>
<proteinExistence type="predicted"/>
<sequence length="250" mass="27187">MWSTALVRGLIREDALRSSSYSDTGYIDLLESGPPARRTLAQRAMTNNRVAAVYERLWRPIVVAALSLHGLSVVDERARAAAALHLDGEQRVLDVACGPGNFTGFFADRLAGDGFVVGLDTSLPMLERAVHDNPRPRAVYLHADALKLPFDDRTFDAVCCFAALHLVAEPCAVLREMVRVLAPGGRIAVMTSYGRESFLVRKGLELGATLCGVRVFDRTTVPAFLAAAGLLDVDQQLRGISQFVTARRHG</sequence>
<dbReference type="PANTHER" id="PTHR43591">
    <property type="entry name" value="METHYLTRANSFERASE"/>
    <property type="match status" value="1"/>
</dbReference>
<dbReference type="AlphaFoldDB" id="A0A1H4M9D5"/>
<organism evidence="2 3">
    <name type="scientific">Rhodococcus koreensis</name>
    <dbReference type="NCBI Taxonomy" id="99653"/>
    <lineage>
        <taxon>Bacteria</taxon>
        <taxon>Bacillati</taxon>
        <taxon>Actinomycetota</taxon>
        <taxon>Actinomycetes</taxon>
        <taxon>Mycobacteriales</taxon>
        <taxon>Nocardiaceae</taxon>
        <taxon>Rhodococcus</taxon>
    </lineage>
</organism>
<evidence type="ECO:0000313" key="2">
    <source>
        <dbReference type="EMBL" id="SEB78982.1"/>
    </source>
</evidence>
<keyword evidence="2" id="KW-0808">Transferase</keyword>
<dbReference type="GO" id="GO:0008757">
    <property type="term" value="F:S-adenosylmethionine-dependent methyltransferase activity"/>
    <property type="evidence" value="ECO:0007669"/>
    <property type="project" value="InterPro"/>
</dbReference>
<accession>A0A1H4M9D5</accession>
<dbReference type="Gene3D" id="3.40.50.150">
    <property type="entry name" value="Vaccinia Virus protein VP39"/>
    <property type="match status" value="1"/>
</dbReference>
<dbReference type="CDD" id="cd02440">
    <property type="entry name" value="AdoMet_MTases"/>
    <property type="match status" value="1"/>
</dbReference>
<dbReference type="GO" id="GO:0032259">
    <property type="term" value="P:methylation"/>
    <property type="evidence" value="ECO:0007669"/>
    <property type="project" value="UniProtKB-KW"/>
</dbReference>
<reference evidence="3" key="1">
    <citation type="submission" date="2016-10" db="EMBL/GenBank/DDBJ databases">
        <authorList>
            <person name="Varghese N."/>
            <person name="Submissions S."/>
        </authorList>
    </citation>
    <scope>NUCLEOTIDE SEQUENCE [LARGE SCALE GENOMIC DNA]</scope>
    <source>
        <strain evidence="3">DSM 44498</strain>
    </source>
</reference>
<dbReference type="PANTHER" id="PTHR43591:SF24">
    <property type="entry name" value="2-METHOXY-6-POLYPRENYL-1,4-BENZOQUINOL METHYLASE, MITOCHONDRIAL"/>
    <property type="match status" value="1"/>
</dbReference>
<evidence type="ECO:0000259" key="1">
    <source>
        <dbReference type="Pfam" id="PF08241"/>
    </source>
</evidence>
<dbReference type="Proteomes" id="UP000183561">
    <property type="component" value="Unassembled WGS sequence"/>
</dbReference>
<name>A0A1H4M9D5_9NOCA</name>
<dbReference type="SUPFAM" id="SSF53335">
    <property type="entry name" value="S-adenosyl-L-methionine-dependent methyltransferases"/>
    <property type="match status" value="1"/>
</dbReference>
<gene>
    <name evidence="2" type="ORF">SAMN04490239_1669</name>
</gene>
<dbReference type="InterPro" id="IPR013216">
    <property type="entry name" value="Methyltransf_11"/>
</dbReference>
<dbReference type="EMBL" id="FNSV01000005">
    <property type="protein sequence ID" value="SEB78982.1"/>
    <property type="molecule type" value="Genomic_DNA"/>
</dbReference>